<evidence type="ECO:0000313" key="2">
    <source>
        <dbReference type="Proteomes" id="UP001221142"/>
    </source>
</evidence>
<dbReference type="Gene3D" id="3.80.10.10">
    <property type="entry name" value="Ribonuclease Inhibitor"/>
    <property type="match status" value="1"/>
</dbReference>
<accession>A0AAD7FP77</accession>
<comment type="caution">
    <text evidence="1">The sequence shown here is derived from an EMBL/GenBank/DDBJ whole genome shotgun (WGS) entry which is preliminary data.</text>
</comment>
<evidence type="ECO:0008006" key="3">
    <source>
        <dbReference type="Google" id="ProtNLM"/>
    </source>
</evidence>
<gene>
    <name evidence="1" type="ORF">FB45DRAFT_1057203</name>
</gene>
<sequence>MSFSDHAQIRAHLAAIQANICALESRLAALHAEERTARVTLDSIVYPVDTLPTDVLIEIFQHYTGDPMLIATVCRQWWDAALCCPRLWPALPDNPGSNSQAFAHLLRARLARVGFRPLRIDTMLPASVEILSVFAPYFPQLLTLKLSVSTPNHIAFPEAPLLKELAITRPGFHTRGEMQIAFPSAPQLMDVCLSEVKSSEISLPWSQLTALRLSGNSLADGLCMIQLTPNLVTLDISARVIDHPPTIIELPHLRSLSMQCIDVLDVPKSPALENLSIRLFTQRAEPVLRNFAARSGCVIQKLHLRSQLGNNAGTLREAEACTRIFPTLCDFTLSGIPAYPIEWVYFLRDIASRSLLPAVHSLTFTDCAIPIVFISNMLAKRAQWEEGKVTSFRYIPAESHAAQRSIATLEELRLKGVAIDIGWGELD</sequence>
<dbReference type="Proteomes" id="UP001221142">
    <property type="component" value="Unassembled WGS sequence"/>
</dbReference>
<dbReference type="InterPro" id="IPR032675">
    <property type="entry name" value="LRR_dom_sf"/>
</dbReference>
<keyword evidence="2" id="KW-1185">Reference proteome</keyword>
<organism evidence="1 2">
    <name type="scientific">Roridomyces roridus</name>
    <dbReference type="NCBI Taxonomy" id="1738132"/>
    <lineage>
        <taxon>Eukaryota</taxon>
        <taxon>Fungi</taxon>
        <taxon>Dikarya</taxon>
        <taxon>Basidiomycota</taxon>
        <taxon>Agaricomycotina</taxon>
        <taxon>Agaricomycetes</taxon>
        <taxon>Agaricomycetidae</taxon>
        <taxon>Agaricales</taxon>
        <taxon>Marasmiineae</taxon>
        <taxon>Mycenaceae</taxon>
        <taxon>Roridomyces</taxon>
    </lineage>
</organism>
<dbReference type="AlphaFoldDB" id="A0AAD7FP77"/>
<dbReference type="EMBL" id="JARKIF010000007">
    <property type="protein sequence ID" value="KAJ7635359.1"/>
    <property type="molecule type" value="Genomic_DNA"/>
</dbReference>
<proteinExistence type="predicted"/>
<dbReference type="SUPFAM" id="SSF52047">
    <property type="entry name" value="RNI-like"/>
    <property type="match status" value="1"/>
</dbReference>
<evidence type="ECO:0000313" key="1">
    <source>
        <dbReference type="EMBL" id="KAJ7635359.1"/>
    </source>
</evidence>
<protein>
    <recommendedName>
        <fullName evidence="3">F-box domain-containing protein</fullName>
    </recommendedName>
</protein>
<name>A0AAD7FP77_9AGAR</name>
<reference evidence="1" key="1">
    <citation type="submission" date="2023-03" db="EMBL/GenBank/DDBJ databases">
        <title>Massive genome expansion in bonnet fungi (Mycena s.s.) driven by repeated elements and novel gene families across ecological guilds.</title>
        <authorList>
            <consortium name="Lawrence Berkeley National Laboratory"/>
            <person name="Harder C.B."/>
            <person name="Miyauchi S."/>
            <person name="Viragh M."/>
            <person name="Kuo A."/>
            <person name="Thoen E."/>
            <person name="Andreopoulos B."/>
            <person name="Lu D."/>
            <person name="Skrede I."/>
            <person name="Drula E."/>
            <person name="Henrissat B."/>
            <person name="Morin E."/>
            <person name="Kohler A."/>
            <person name="Barry K."/>
            <person name="LaButti K."/>
            <person name="Morin E."/>
            <person name="Salamov A."/>
            <person name="Lipzen A."/>
            <person name="Mereny Z."/>
            <person name="Hegedus B."/>
            <person name="Baldrian P."/>
            <person name="Stursova M."/>
            <person name="Weitz H."/>
            <person name="Taylor A."/>
            <person name="Grigoriev I.V."/>
            <person name="Nagy L.G."/>
            <person name="Martin F."/>
            <person name="Kauserud H."/>
        </authorList>
    </citation>
    <scope>NUCLEOTIDE SEQUENCE</scope>
    <source>
        <strain evidence="1">9284</strain>
    </source>
</reference>